<feature type="signal peptide" evidence="3">
    <location>
        <begin position="1"/>
        <end position="28"/>
    </location>
</feature>
<evidence type="ECO:0000256" key="1">
    <source>
        <dbReference type="SAM" id="MobiDB-lite"/>
    </source>
</evidence>
<name>A0A399JEH8_9MICC</name>
<feature type="transmembrane region" description="Helical" evidence="2">
    <location>
        <begin position="252"/>
        <end position="271"/>
    </location>
</feature>
<dbReference type="Proteomes" id="UP000265419">
    <property type="component" value="Unassembled WGS sequence"/>
</dbReference>
<comment type="caution">
    <text evidence="4">The sequence shown here is derived from an EMBL/GenBank/DDBJ whole genome shotgun (WGS) entry which is preliminary data.</text>
</comment>
<feature type="chain" id="PRO_5017315380" evidence="3">
    <location>
        <begin position="29"/>
        <end position="281"/>
    </location>
</feature>
<organism evidence="4 5">
    <name type="scientific">Galactobacter valiniphilus</name>
    <dbReference type="NCBI Taxonomy" id="2676122"/>
    <lineage>
        <taxon>Bacteria</taxon>
        <taxon>Bacillati</taxon>
        <taxon>Actinomycetota</taxon>
        <taxon>Actinomycetes</taxon>
        <taxon>Micrococcales</taxon>
        <taxon>Micrococcaceae</taxon>
        <taxon>Galactobacter</taxon>
    </lineage>
</organism>
<gene>
    <name evidence="4" type="ORF">DWB68_02100</name>
</gene>
<keyword evidence="3" id="KW-0732">Signal</keyword>
<accession>A0A399JEH8</accession>
<keyword evidence="2" id="KW-0812">Transmembrane</keyword>
<reference evidence="4 5" key="1">
    <citation type="submission" date="2018-07" db="EMBL/GenBank/DDBJ databases">
        <title>Arthrobacter sp. nov., isolated from raw cow's milk with high bacterial count.</title>
        <authorList>
            <person name="Hahne J."/>
            <person name="Isele D."/>
            <person name="Lipski A."/>
        </authorList>
    </citation>
    <scope>NUCLEOTIDE SEQUENCE [LARGE SCALE GENOMIC DNA]</scope>
    <source>
        <strain evidence="4 5">JZ R-35</strain>
    </source>
</reference>
<feature type="region of interest" description="Disordered" evidence="1">
    <location>
        <begin position="191"/>
        <end position="244"/>
    </location>
</feature>
<feature type="compositionally biased region" description="Low complexity" evidence="1">
    <location>
        <begin position="195"/>
        <end position="235"/>
    </location>
</feature>
<protein>
    <submittedName>
        <fullName evidence="4">LPXTG cell wall anchor domain-containing protein</fullName>
    </submittedName>
</protein>
<proteinExistence type="predicted"/>
<sequence>MNRQLRRVFAAGALAVLLAAGAAAPAGADTTIEVAPEVSWDGEAGTWSQEIDEPMFSVSNMVPCNTEVRSALVRNGGTREAHLTVTLQNAQLAEGRSASDPFYQQIHLQMFKGTSSDLEVDDTIPNLVGRDIVLFDGDVAAGQEVPVRAQYAWMYGNACGVDPDNAANGAEGPWMDFKIVATMRYVIDSTPPPSTTAAPTSTPAPSDTVIPPTTVTVTTTATDGIDAGVKSSTPPAGGGGGDLPSTGLGTPVMALGLTGLVLLALGLPLILRRRKGKRSHA</sequence>
<evidence type="ECO:0000256" key="3">
    <source>
        <dbReference type="SAM" id="SignalP"/>
    </source>
</evidence>
<dbReference type="RefSeq" id="WP_147391550.1">
    <property type="nucleotide sequence ID" value="NZ_QQXK01000003.1"/>
</dbReference>
<evidence type="ECO:0000313" key="4">
    <source>
        <dbReference type="EMBL" id="RII43420.1"/>
    </source>
</evidence>
<keyword evidence="2" id="KW-1133">Transmembrane helix</keyword>
<dbReference type="NCBIfam" id="TIGR01167">
    <property type="entry name" value="LPXTG_anchor"/>
    <property type="match status" value="1"/>
</dbReference>
<dbReference type="EMBL" id="QQXK01000003">
    <property type="protein sequence ID" value="RII43420.1"/>
    <property type="molecule type" value="Genomic_DNA"/>
</dbReference>
<evidence type="ECO:0000313" key="5">
    <source>
        <dbReference type="Proteomes" id="UP000265419"/>
    </source>
</evidence>
<evidence type="ECO:0000256" key="2">
    <source>
        <dbReference type="SAM" id="Phobius"/>
    </source>
</evidence>
<dbReference type="AlphaFoldDB" id="A0A399JEH8"/>
<keyword evidence="5" id="KW-1185">Reference proteome</keyword>
<keyword evidence="2" id="KW-0472">Membrane</keyword>